<protein>
    <submittedName>
        <fullName evidence="2">Uncharacterized protein</fullName>
    </submittedName>
</protein>
<name>A0A9D4JRB3_DREPO</name>
<sequence length="626" mass="68879">MPSEMAGYGGQGPVNGQGAARLSPELHIPHQKHKTRGVGGKEVELPPVSSEIMRIASERHQKGVMSPWIYQVLTQAEIKMVVSLEDEANRELPTSMDLFRAVRQTTFSVLLNLNKLKIIHDNQLQEKVDGSGAAKHPNTPQVTLKNFEVPIKEWVVRRVGSQKPSFDLVIARPVEWKTPSIERMWLGQQAEDKTRRLRAFLTIMHSDTPLMLNTNYVPQHLLVTCCVLRYMLEFGRILQRQELDAFLAMSVSPLLHDVQTMQDLKLPSVQPRGVALAALFMSGIEVAQFANDVCGAPVPWNMILPWNFFDGKLFHFKLLKASNNTPLMDMCDGQVEQVLRVERLRQAILENLKFEFAKQYLPGTALYGGYPMPYGQVPGGPFPYRPAGMGRMPPQPQPVGLGRGGNMNFMGQGMMGPGLNPQGRGRGILGRSPVDGRGGQLEIAGVVVGSWGPNLSAASRGSRGNNSIQPRVMSVGGPRRGAGRAMFYRGGMNRGAMRGGRGGMPMPFMRIPERPYFARMPRGQMARGVVRGIRRPFVRARPKPGGKKKTGKGRGMTIDTDGMPKSGSQDEDDDGENEDDENFEDAEDEGEDDNGAIGKRLLQNGIQSPDSGIHGDKSATEITLSA</sequence>
<dbReference type="AlphaFoldDB" id="A0A9D4JRB3"/>
<dbReference type="PANTHER" id="PTHR15976:SF16">
    <property type="entry name" value="ASTEROID DOMAIN-CONTAINING PROTEIN"/>
    <property type="match status" value="1"/>
</dbReference>
<comment type="caution">
    <text evidence="2">The sequence shown here is derived from an EMBL/GenBank/DDBJ whole genome shotgun (WGS) entry which is preliminary data.</text>
</comment>
<proteinExistence type="predicted"/>
<keyword evidence="3" id="KW-1185">Reference proteome</keyword>
<feature type="compositionally biased region" description="Basic residues" evidence="1">
    <location>
        <begin position="532"/>
        <end position="552"/>
    </location>
</feature>
<evidence type="ECO:0000256" key="1">
    <source>
        <dbReference type="SAM" id="MobiDB-lite"/>
    </source>
</evidence>
<dbReference type="GO" id="GO:0005634">
    <property type="term" value="C:nucleus"/>
    <property type="evidence" value="ECO:0007669"/>
    <property type="project" value="TreeGrafter"/>
</dbReference>
<feature type="compositionally biased region" description="Acidic residues" evidence="1">
    <location>
        <begin position="569"/>
        <end position="594"/>
    </location>
</feature>
<reference evidence="2" key="1">
    <citation type="journal article" date="2019" name="bioRxiv">
        <title>The Genome of the Zebra Mussel, Dreissena polymorpha: A Resource for Invasive Species Research.</title>
        <authorList>
            <person name="McCartney M.A."/>
            <person name="Auch B."/>
            <person name="Kono T."/>
            <person name="Mallez S."/>
            <person name="Zhang Y."/>
            <person name="Obille A."/>
            <person name="Becker A."/>
            <person name="Abrahante J.E."/>
            <person name="Garbe J."/>
            <person name="Badalamenti J.P."/>
            <person name="Herman A."/>
            <person name="Mangelson H."/>
            <person name="Liachko I."/>
            <person name="Sullivan S."/>
            <person name="Sone E.D."/>
            <person name="Koren S."/>
            <person name="Silverstein K.A.T."/>
            <person name="Beckman K.B."/>
            <person name="Gohl D.M."/>
        </authorList>
    </citation>
    <scope>NUCLEOTIDE SEQUENCE</scope>
    <source>
        <strain evidence="2">Duluth1</strain>
        <tissue evidence="2">Whole animal</tissue>
    </source>
</reference>
<gene>
    <name evidence="2" type="ORF">DPMN_118691</name>
</gene>
<evidence type="ECO:0000313" key="3">
    <source>
        <dbReference type="Proteomes" id="UP000828390"/>
    </source>
</evidence>
<dbReference type="EMBL" id="JAIWYP010000005">
    <property type="protein sequence ID" value="KAH3817162.1"/>
    <property type="molecule type" value="Genomic_DNA"/>
</dbReference>
<feature type="region of interest" description="Disordered" evidence="1">
    <location>
        <begin position="528"/>
        <end position="626"/>
    </location>
</feature>
<feature type="region of interest" description="Disordered" evidence="1">
    <location>
        <begin position="1"/>
        <end position="20"/>
    </location>
</feature>
<evidence type="ECO:0000313" key="2">
    <source>
        <dbReference type="EMBL" id="KAH3817162.1"/>
    </source>
</evidence>
<dbReference type="Proteomes" id="UP000828390">
    <property type="component" value="Unassembled WGS sequence"/>
</dbReference>
<dbReference type="InterPro" id="IPR026784">
    <property type="entry name" value="Coact_PPARg"/>
</dbReference>
<feature type="region of interest" description="Disordered" evidence="1">
    <location>
        <begin position="458"/>
        <end position="480"/>
    </location>
</feature>
<dbReference type="PANTHER" id="PTHR15976">
    <property type="entry name" value="CONSTITUTIVE COACTIVATOR OF PEROXISOME PROLIFERATOR-ACTIVATED RECEPTOR GAMMA"/>
    <property type="match status" value="1"/>
</dbReference>
<organism evidence="2 3">
    <name type="scientific">Dreissena polymorpha</name>
    <name type="common">Zebra mussel</name>
    <name type="synonym">Mytilus polymorpha</name>
    <dbReference type="NCBI Taxonomy" id="45954"/>
    <lineage>
        <taxon>Eukaryota</taxon>
        <taxon>Metazoa</taxon>
        <taxon>Spiralia</taxon>
        <taxon>Lophotrochozoa</taxon>
        <taxon>Mollusca</taxon>
        <taxon>Bivalvia</taxon>
        <taxon>Autobranchia</taxon>
        <taxon>Heteroconchia</taxon>
        <taxon>Euheterodonta</taxon>
        <taxon>Imparidentia</taxon>
        <taxon>Neoheterodontei</taxon>
        <taxon>Myida</taxon>
        <taxon>Dreissenoidea</taxon>
        <taxon>Dreissenidae</taxon>
        <taxon>Dreissena</taxon>
    </lineage>
</organism>
<accession>A0A9D4JRB3</accession>
<feature type="compositionally biased region" description="Polar residues" evidence="1">
    <location>
        <begin position="458"/>
        <end position="469"/>
    </location>
</feature>
<reference evidence="2" key="2">
    <citation type="submission" date="2020-11" db="EMBL/GenBank/DDBJ databases">
        <authorList>
            <person name="McCartney M.A."/>
            <person name="Auch B."/>
            <person name="Kono T."/>
            <person name="Mallez S."/>
            <person name="Becker A."/>
            <person name="Gohl D.M."/>
            <person name="Silverstein K.A.T."/>
            <person name="Koren S."/>
            <person name="Bechman K.B."/>
            <person name="Herman A."/>
            <person name="Abrahante J.E."/>
            <person name="Garbe J."/>
        </authorList>
    </citation>
    <scope>NUCLEOTIDE SEQUENCE</scope>
    <source>
        <strain evidence="2">Duluth1</strain>
        <tissue evidence="2">Whole animal</tissue>
    </source>
</reference>